<evidence type="ECO:0000259" key="2">
    <source>
        <dbReference type="Pfam" id="PF14145"/>
    </source>
</evidence>
<organism evidence="3 4">
    <name type="scientific">Idiomarina ramblicola</name>
    <dbReference type="NCBI Taxonomy" id="263724"/>
    <lineage>
        <taxon>Bacteria</taxon>
        <taxon>Pseudomonadati</taxon>
        <taxon>Pseudomonadota</taxon>
        <taxon>Gammaproteobacteria</taxon>
        <taxon>Alteromonadales</taxon>
        <taxon>Idiomarinaceae</taxon>
        <taxon>Idiomarina</taxon>
    </lineage>
</organism>
<sequence>MKATFLQRLQKNTLGVLASLSFFFGSMLFLPTFASYATVGVWLFMTGSALMFIDIIRPLND</sequence>
<evidence type="ECO:0000313" key="3">
    <source>
        <dbReference type="EMBL" id="RUO64773.1"/>
    </source>
</evidence>
<dbReference type="AlphaFoldDB" id="A0A432YSV8"/>
<name>A0A432YSV8_9GAMM</name>
<feature type="transmembrane region" description="Helical" evidence="1">
    <location>
        <begin position="36"/>
        <end position="56"/>
    </location>
</feature>
<accession>A0A432YSV8</accession>
<keyword evidence="1" id="KW-0472">Membrane</keyword>
<reference evidence="4" key="1">
    <citation type="journal article" date="2018" name="Front. Microbiol.">
        <title>Genome-Based Analysis Reveals the Taxonomy and Diversity of the Family Idiomarinaceae.</title>
        <authorList>
            <person name="Liu Y."/>
            <person name="Lai Q."/>
            <person name="Shao Z."/>
        </authorList>
    </citation>
    <scope>NUCLEOTIDE SEQUENCE [LARGE SCALE GENOMIC DNA]</scope>
    <source>
        <strain evidence="4">R22</strain>
    </source>
</reference>
<dbReference type="Pfam" id="PF14145">
    <property type="entry name" value="YrhK"/>
    <property type="match status" value="1"/>
</dbReference>
<keyword evidence="1" id="KW-0812">Transmembrane</keyword>
<proteinExistence type="predicted"/>
<gene>
    <name evidence="3" type="ORF">CWI78_12410</name>
</gene>
<dbReference type="RefSeq" id="WP_126783114.1">
    <property type="nucleotide sequence ID" value="NZ_PIQC01000010.1"/>
</dbReference>
<feature type="domain" description="YrhK" evidence="2">
    <location>
        <begin position="15"/>
        <end position="53"/>
    </location>
</feature>
<dbReference type="EMBL" id="PIQC01000010">
    <property type="protein sequence ID" value="RUO64773.1"/>
    <property type="molecule type" value="Genomic_DNA"/>
</dbReference>
<evidence type="ECO:0000256" key="1">
    <source>
        <dbReference type="SAM" id="Phobius"/>
    </source>
</evidence>
<evidence type="ECO:0000313" key="4">
    <source>
        <dbReference type="Proteomes" id="UP000288058"/>
    </source>
</evidence>
<dbReference type="Proteomes" id="UP000288058">
    <property type="component" value="Unassembled WGS sequence"/>
</dbReference>
<keyword evidence="1" id="KW-1133">Transmembrane helix</keyword>
<dbReference type="OrthoDB" id="6388996at2"/>
<feature type="transmembrane region" description="Helical" evidence="1">
    <location>
        <begin position="12"/>
        <end position="30"/>
    </location>
</feature>
<protein>
    <recommendedName>
        <fullName evidence="2">YrhK domain-containing protein</fullName>
    </recommendedName>
</protein>
<comment type="caution">
    <text evidence="3">The sequence shown here is derived from an EMBL/GenBank/DDBJ whole genome shotgun (WGS) entry which is preliminary data.</text>
</comment>
<keyword evidence="4" id="KW-1185">Reference proteome</keyword>
<dbReference type="InterPro" id="IPR025424">
    <property type="entry name" value="YrhK_domain"/>
</dbReference>